<name>A0AAJ0CS37_9HYPO</name>
<evidence type="ECO:0000313" key="2">
    <source>
        <dbReference type="EMBL" id="KAK2603683.1"/>
    </source>
</evidence>
<feature type="region of interest" description="Disordered" evidence="1">
    <location>
        <begin position="662"/>
        <end position="797"/>
    </location>
</feature>
<dbReference type="EMBL" id="JASWJB010000059">
    <property type="protein sequence ID" value="KAK2603683.1"/>
    <property type="molecule type" value="Genomic_DNA"/>
</dbReference>
<feature type="region of interest" description="Disordered" evidence="1">
    <location>
        <begin position="228"/>
        <end position="303"/>
    </location>
</feature>
<organism evidence="2 3">
    <name type="scientific">Conoideocrella luteorostrata</name>
    <dbReference type="NCBI Taxonomy" id="1105319"/>
    <lineage>
        <taxon>Eukaryota</taxon>
        <taxon>Fungi</taxon>
        <taxon>Dikarya</taxon>
        <taxon>Ascomycota</taxon>
        <taxon>Pezizomycotina</taxon>
        <taxon>Sordariomycetes</taxon>
        <taxon>Hypocreomycetidae</taxon>
        <taxon>Hypocreales</taxon>
        <taxon>Clavicipitaceae</taxon>
        <taxon>Conoideocrella</taxon>
    </lineage>
</organism>
<feature type="compositionally biased region" description="Polar residues" evidence="1">
    <location>
        <begin position="382"/>
        <end position="392"/>
    </location>
</feature>
<evidence type="ECO:0000256" key="1">
    <source>
        <dbReference type="SAM" id="MobiDB-lite"/>
    </source>
</evidence>
<protein>
    <submittedName>
        <fullName evidence="2">Uncharacterized protein</fullName>
    </submittedName>
</protein>
<feature type="region of interest" description="Disordered" evidence="1">
    <location>
        <begin position="87"/>
        <end position="112"/>
    </location>
</feature>
<feature type="compositionally biased region" description="Polar residues" evidence="1">
    <location>
        <begin position="748"/>
        <end position="766"/>
    </location>
</feature>
<accession>A0AAJ0CS37</accession>
<feature type="region of interest" description="Disordered" evidence="1">
    <location>
        <begin position="360"/>
        <end position="392"/>
    </location>
</feature>
<feature type="compositionally biased region" description="Polar residues" evidence="1">
    <location>
        <begin position="947"/>
        <end position="970"/>
    </location>
</feature>
<feature type="region of interest" description="Disordered" evidence="1">
    <location>
        <begin position="909"/>
        <end position="980"/>
    </location>
</feature>
<feature type="region of interest" description="Disordered" evidence="1">
    <location>
        <begin position="857"/>
        <end position="879"/>
    </location>
</feature>
<comment type="caution">
    <text evidence="2">The sequence shown here is derived from an EMBL/GenBank/DDBJ whole genome shotgun (WGS) entry which is preliminary data.</text>
</comment>
<dbReference type="AlphaFoldDB" id="A0AAJ0CS37"/>
<dbReference type="Proteomes" id="UP001251528">
    <property type="component" value="Unassembled WGS sequence"/>
</dbReference>
<proteinExistence type="predicted"/>
<feature type="compositionally biased region" description="Polar residues" evidence="1">
    <location>
        <begin position="231"/>
        <end position="246"/>
    </location>
</feature>
<sequence length="980" mass="108000">MAGNSFNLSNAGQNPFDIYNDARPTLQQTAPTLPNGCCNFVDLTPGANGAKCGCRRFWPRQAMGSPVTDQAGWCMCAHHACYHDDTPRDGYQNQPEPQAIAHQGGQENERPHTVREPLTPIADTSMQNTSAVPGLDFSAFSPGVPLSFIHDLPTDADGTCILDASPYPPGSMPDTLAWGEYIQSPTGPSGRCEAAGLPHIPSQLLMPSQTASTTSSIQAKYERPFAGKGLNTLNVKPSDPVTSHPPQHQHRDRDFPGSPSHNVDPANGSFGFVGPDGQAADTPPSGIATQTEPRTSVVKHRRGASREMLRNLSDTICGHEQRLDQLETVSFSANGHEECFDKHDHMDLRVTDLEQRMEGVEKAAEGAHPAHTQRDAEDDGSASVTSTGTSLASRVSTSAIMSQISSLQARVTHLQTFLPSQSHAWTVEVVFLPFPLTRLWQDISQFKAEPTASHDEWTQMPMTLSNATMRSQSPFNGNWAAADADLHAEWLYPRACGDKSTQDKRLRSRGLIQAVPFRGPDARSVQLAIHEAFGPVFRSLGITAHQGPSDDRLSRYLGLQEAWVPLRKIHKDSRLRFLSAAEMLTPTTWDVNFLHSIAMKAVEPRLFITHPDAYVQDYRAYESGWTWQHIRDMDPVTPDVTESQEVKEADAMEHCWHWNEQLDGSTNAPTTLDMQRKRQRGSSSSPFVLAGSEHSCRSVSPFAVRGPSPMLAGRRAQRPPHIRTASVPVVPPVRPSPASAGRRRIVSHGQSRQSSPFARGTSQSGVQKRPARSMRSPCYPRQTPRWTSSPSPMPSGVTDRHFPRGLTPLAYATPFSNAPLQELRPVRGSSVARSTTDHMAGEYTRDELFDIEIYESESDESYDDDRNHGGDNYSDDNESISSDEMLTHAHADAHADAHAHAILENDSQPRQLPEDEPWPGIEDQDHGSVGENMDPQQHVSPDDRHSIASSQPSEYPTTERTWPVDSQNGTGFHIHEDRHE</sequence>
<keyword evidence="3" id="KW-1185">Reference proteome</keyword>
<feature type="compositionally biased region" description="Polar residues" evidence="1">
    <location>
        <begin position="662"/>
        <end position="673"/>
    </location>
</feature>
<evidence type="ECO:0000313" key="3">
    <source>
        <dbReference type="Proteomes" id="UP001251528"/>
    </source>
</evidence>
<reference evidence="2" key="1">
    <citation type="submission" date="2023-06" db="EMBL/GenBank/DDBJ databases">
        <title>Conoideocrella luteorostrata (Hypocreales: Clavicipitaceae), a potential biocontrol fungus for elongate hemlock scale in United States Christmas tree production areas.</title>
        <authorList>
            <person name="Barrett H."/>
            <person name="Lovett B."/>
            <person name="Macias A.M."/>
            <person name="Stajich J.E."/>
            <person name="Kasson M.T."/>
        </authorList>
    </citation>
    <scope>NUCLEOTIDE SEQUENCE</scope>
    <source>
        <strain evidence="2">ARSEF 14590</strain>
    </source>
</reference>
<gene>
    <name evidence="2" type="ORF">QQS21_004157</name>
</gene>